<feature type="disulfide bond" evidence="8">
    <location>
        <begin position="31"/>
        <end position="46"/>
    </location>
</feature>
<keyword evidence="10" id="KW-0812">Transmembrane</keyword>
<dbReference type="PANTHER" id="PTHR23097:SF90">
    <property type="entry name" value="TUMOR NECROSIS FACTOR RECEPTOR SUPERFAMILY MEMBER 11B"/>
    <property type="match status" value="1"/>
</dbReference>
<dbReference type="Gene3D" id="2.10.50.10">
    <property type="entry name" value="Tumor Necrosis Factor Receptor, subunit A, domain 2"/>
    <property type="match status" value="3"/>
</dbReference>
<reference evidence="13" key="1">
    <citation type="submission" date="2025-08" db="UniProtKB">
        <authorList>
            <consortium name="Ensembl"/>
        </authorList>
    </citation>
    <scope>IDENTIFICATION</scope>
</reference>
<feature type="region of interest" description="Disordered" evidence="9">
    <location>
        <begin position="408"/>
        <end position="439"/>
    </location>
</feature>
<organism evidence="13 14">
    <name type="scientific">Labrus bergylta</name>
    <name type="common">ballan wrasse</name>
    <dbReference type="NCBI Taxonomy" id="56723"/>
    <lineage>
        <taxon>Eukaryota</taxon>
        <taxon>Metazoa</taxon>
        <taxon>Chordata</taxon>
        <taxon>Craniata</taxon>
        <taxon>Vertebrata</taxon>
        <taxon>Euteleostomi</taxon>
        <taxon>Actinopterygii</taxon>
        <taxon>Neopterygii</taxon>
        <taxon>Teleostei</taxon>
        <taxon>Neoteleostei</taxon>
        <taxon>Acanthomorphata</taxon>
        <taxon>Eupercaria</taxon>
        <taxon>Labriformes</taxon>
        <taxon>Labridae</taxon>
        <taxon>Labrus</taxon>
    </lineage>
</organism>
<feature type="disulfide bond" evidence="8">
    <location>
        <begin position="138"/>
        <end position="156"/>
    </location>
</feature>
<feature type="domain" description="TNFR-Cys" evidence="12">
    <location>
        <begin position="158"/>
        <end position="197"/>
    </location>
</feature>
<dbReference type="PRINTS" id="PR01680">
    <property type="entry name" value="TNFACTORR6"/>
</dbReference>
<dbReference type="RefSeq" id="XP_020484598.1">
    <property type="nucleotide sequence ID" value="XM_020628942.3"/>
</dbReference>
<keyword evidence="6 8" id="KW-1015">Disulfide bond</keyword>
<keyword evidence="5" id="KW-0677">Repeat</keyword>
<feature type="disulfide bond" evidence="8">
    <location>
        <begin position="71"/>
        <end position="86"/>
    </location>
</feature>
<dbReference type="InterPro" id="IPR008063">
    <property type="entry name" value="Fas_rcpt"/>
</dbReference>
<feature type="signal peptide" evidence="11">
    <location>
        <begin position="1"/>
        <end position="20"/>
    </location>
</feature>
<dbReference type="SUPFAM" id="SSF57586">
    <property type="entry name" value="TNF receptor-like"/>
    <property type="match status" value="3"/>
</dbReference>
<dbReference type="PROSITE" id="PS00652">
    <property type="entry name" value="TNFR_NGFR_1"/>
    <property type="match status" value="1"/>
</dbReference>
<evidence type="ECO:0000256" key="4">
    <source>
        <dbReference type="ARBA" id="ARBA00022729"/>
    </source>
</evidence>
<evidence type="ECO:0000256" key="10">
    <source>
        <dbReference type="SAM" id="Phobius"/>
    </source>
</evidence>
<evidence type="ECO:0000256" key="8">
    <source>
        <dbReference type="PROSITE-ProRule" id="PRU00206"/>
    </source>
</evidence>
<dbReference type="GO" id="GO:0016020">
    <property type="term" value="C:membrane"/>
    <property type="evidence" value="ECO:0007669"/>
    <property type="project" value="InterPro"/>
</dbReference>
<dbReference type="GO" id="GO:0005576">
    <property type="term" value="C:extracellular region"/>
    <property type="evidence" value="ECO:0007669"/>
    <property type="project" value="UniProtKB-SubCell"/>
</dbReference>
<feature type="transmembrane region" description="Helical" evidence="10">
    <location>
        <begin position="284"/>
        <end position="307"/>
    </location>
</feature>
<dbReference type="InterPro" id="IPR052459">
    <property type="entry name" value="TNFRSF_decoy_receptor"/>
</dbReference>
<evidence type="ECO:0000259" key="12">
    <source>
        <dbReference type="PROSITE" id="PS50050"/>
    </source>
</evidence>
<protein>
    <submittedName>
        <fullName evidence="13">Tumor necrosis factor receptor superfamily, member 1B</fullName>
    </submittedName>
</protein>
<dbReference type="CTD" id="7133"/>
<dbReference type="PANTHER" id="PTHR23097">
    <property type="entry name" value="TUMOR NECROSIS FACTOR RECEPTOR SUPERFAMILY MEMBER"/>
    <property type="match status" value="1"/>
</dbReference>
<feature type="domain" description="TNFR-Cys" evidence="12">
    <location>
        <begin position="30"/>
        <end position="68"/>
    </location>
</feature>
<dbReference type="GO" id="GO:0004888">
    <property type="term" value="F:transmembrane signaling receptor activity"/>
    <property type="evidence" value="ECO:0007669"/>
    <property type="project" value="InterPro"/>
</dbReference>
<feature type="repeat" description="TNFR-Cys" evidence="8">
    <location>
        <begin position="113"/>
        <end position="156"/>
    </location>
</feature>
<dbReference type="GO" id="GO:0006955">
    <property type="term" value="P:immune response"/>
    <property type="evidence" value="ECO:0007669"/>
    <property type="project" value="InterPro"/>
</dbReference>
<feature type="disulfide bond" evidence="8">
    <location>
        <begin position="50"/>
        <end position="68"/>
    </location>
</feature>
<comment type="subcellular location">
    <subcellularLocation>
        <location evidence="1">Secreted</location>
    </subcellularLocation>
</comment>
<feature type="disulfide bond" evidence="8">
    <location>
        <begin position="47"/>
        <end position="60"/>
    </location>
</feature>
<keyword evidence="10" id="KW-1133">Transmembrane helix</keyword>
<accession>A0A3Q3GLB1</accession>
<dbReference type="SMART" id="SM00208">
    <property type="entry name" value="TNFR"/>
    <property type="match status" value="4"/>
</dbReference>
<feature type="domain" description="TNFR-Cys" evidence="12">
    <location>
        <begin position="70"/>
        <end position="112"/>
    </location>
</feature>
<evidence type="ECO:0000313" key="13">
    <source>
        <dbReference type="Ensembl" id="ENSLBEP00000032204.1"/>
    </source>
</evidence>
<feature type="domain" description="TNFR-Cys" evidence="12">
    <location>
        <begin position="113"/>
        <end position="156"/>
    </location>
</feature>
<keyword evidence="14" id="KW-1185">Reference proteome</keyword>
<dbReference type="Pfam" id="PF00020">
    <property type="entry name" value="TNFR_c6"/>
    <property type="match status" value="3"/>
</dbReference>
<keyword evidence="3" id="KW-0053">Apoptosis</keyword>
<feature type="disulfide bond" evidence="8">
    <location>
        <begin position="159"/>
        <end position="174"/>
    </location>
</feature>
<evidence type="ECO:0000256" key="2">
    <source>
        <dbReference type="ARBA" id="ARBA00022525"/>
    </source>
</evidence>
<dbReference type="Ensembl" id="ENSLBET00000033647.1">
    <property type="protein sequence ID" value="ENSLBEP00000032204.1"/>
    <property type="gene ID" value="ENSLBEG00000024299.1"/>
</dbReference>
<evidence type="ECO:0000256" key="3">
    <source>
        <dbReference type="ARBA" id="ARBA00022703"/>
    </source>
</evidence>
<keyword evidence="10" id="KW-0472">Membrane</keyword>
<dbReference type="CDD" id="cd00185">
    <property type="entry name" value="TNFRSF"/>
    <property type="match status" value="1"/>
</dbReference>
<comment type="caution">
    <text evidence="8">Lacks conserved residue(s) required for the propagation of feature annotation.</text>
</comment>
<dbReference type="GeneTree" id="ENSGT00940000166932"/>
<keyword evidence="2" id="KW-0964">Secreted</keyword>
<feature type="chain" id="PRO_5018728706" evidence="11">
    <location>
        <begin position="21"/>
        <end position="503"/>
    </location>
</feature>
<dbReference type="STRING" id="56723.ENSLBEP00000032204"/>
<reference evidence="13" key="2">
    <citation type="submission" date="2025-09" db="UniProtKB">
        <authorList>
            <consortium name="Ensembl"/>
        </authorList>
    </citation>
    <scope>IDENTIFICATION</scope>
</reference>
<evidence type="ECO:0000313" key="14">
    <source>
        <dbReference type="Proteomes" id="UP000261660"/>
    </source>
</evidence>
<feature type="repeat" description="TNFR-Cys" evidence="8">
    <location>
        <begin position="30"/>
        <end position="68"/>
    </location>
</feature>
<feature type="disulfide bond" evidence="8">
    <location>
        <begin position="114"/>
        <end position="129"/>
    </location>
</feature>
<feature type="repeat" description="TNFR-Cys" evidence="8">
    <location>
        <begin position="158"/>
        <end position="197"/>
    </location>
</feature>
<evidence type="ECO:0000256" key="11">
    <source>
        <dbReference type="SAM" id="SignalP"/>
    </source>
</evidence>
<feature type="compositionally biased region" description="Low complexity" evidence="9">
    <location>
        <begin position="420"/>
        <end position="439"/>
    </location>
</feature>
<dbReference type="GO" id="GO:0007165">
    <property type="term" value="P:signal transduction"/>
    <property type="evidence" value="ECO:0007669"/>
    <property type="project" value="InterPro"/>
</dbReference>
<feature type="repeat" description="TNFR-Cys" evidence="8">
    <location>
        <begin position="70"/>
        <end position="112"/>
    </location>
</feature>
<sequence>MKDILVLLVLLNVRTTMVCSKAYPPDSAGKCEDPTGKYLSEISNLCCKRCPPGQRRKHECSETTDTVCEPCPTAQYMEGRNYSPNCRSCKRCREDKGLQYAVNCTATVNSKCQCQPGKYCTLGFEDPYCDECSFYSRCKAGYGVSEPGTADTNVRCKRCPNGTFSDTDSSTDPCLPHTNCHGRAVVRKGNATSNTVCEPELTGPQSSPKDIHLEVVLTSARMTSTMSTMSTMSNIAATSDSKAPGGPTDATPSINLTLPETVFNHSTKSPPRSTHLPAESESKLAAVIATVTGLILLFIVIMLVCLWKTVCKKDAALFYPKVDANGNCEAGDEQNKESISGETQLISFTLAPPEQQLLLEKGEAFNDQSQRTNNTESLTRTCGCSSEESIGPLQSTTCLHEPHSALSEPLPLLSNTDPDSSQTSIAAQASQQPTATTSPQVNVNITFNIGNGSAGTPSVMPADLMQPDCKLPFGEEEKSLNIPQQEAGKTTVMSVQESVSHSI</sequence>
<evidence type="ECO:0000256" key="5">
    <source>
        <dbReference type="ARBA" id="ARBA00022737"/>
    </source>
</evidence>
<dbReference type="GeneID" id="109980562"/>
<name>A0A3Q3GLB1_9LABR</name>
<dbReference type="Proteomes" id="UP000261660">
    <property type="component" value="Unplaced"/>
</dbReference>
<evidence type="ECO:0000256" key="9">
    <source>
        <dbReference type="SAM" id="MobiDB-lite"/>
    </source>
</evidence>
<evidence type="ECO:0000256" key="1">
    <source>
        <dbReference type="ARBA" id="ARBA00004613"/>
    </source>
</evidence>
<dbReference type="PROSITE" id="PS50050">
    <property type="entry name" value="TNFR_NGFR_2"/>
    <property type="match status" value="4"/>
</dbReference>
<dbReference type="OrthoDB" id="8633482at2759"/>
<evidence type="ECO:0000256" key="7">
    <source>
        <dbReference type="ARBA" id="ARBA00023180"/>
    </source>
</evidence>
<keyword evidence="4 11" id="KW-0732">Signal</keyword>
<dbReference type="AlphaFoldDB" id="A0A3Q3GLB1"/>
<keyword evidence="7" id="KW-0325">Glycoprotein</keyword>
<dbReference type="InterPro" id="IPR001368">
    <property type="entry name" value="TNFR/NGFR_Cys_rich_reg"/>
</dbReference>
<dbReference type="GO" id="GO:0006915">
    <property type="term" value="P:apoptotic process"/>
    <property type="evidence" value="ECO:0007669"/>
    <property type="project" value="UniProtKB-KW"/>
</dbReference>
<proteinExistence type="predicted"/>
<evidence type="ECO:0000256" key="6">
    <source>
        <dbReference type="ARBA" id="ARBA00023157"/>
    </source>
</evidence>
<dbReference type="InParanoid" id="A0A3Q3GLB1"/>